<dbReference type="SUPFAM" id="SSF100950">
    <property type="entry name" value="NagB/RpiA/CoA transferase-like"/>
    <property type="match status" value="1"/>
</dbReference>
<dbReference type="Gene3D" id="3.40.50.1360">
    <property type="match status" value="1"/>
</dbReference>
<dbReference type="Gene3D" id="1.10.10.10">
    <property type="entry name" value="Winged helix-like DNA-binding domain superfamily/Winged helix DNA-binding domain"/>
    <property type="match status" value="1"/>
</dbReference>
<dbReference type="InterPro" id="IPR001034">
    <property type="entry name" value="DeoR_HTH"/>
</dbReference>
<dbReference type="PROSITE" id="PS51000">
    <property type="entry name" value="HTH_DEOR_2"/>
    <property type="match status" value="1"/>
</dbReference>
<dbReference type="Pfam" id="PF08220">
    <property type="entry name" value="HTH_DeoR"/>
    <property type="match status" value="1"/>
</dbReference>
<dbReference type="InterPro" id="IPR037171">
    <property type="entry name" value="NagB/RpiA_transferase-like"/>
</dbReference>
<dbReference type="EMBL" id="CP017634">
    <property type="protein sequence ID" value="ATW24875.1"/>
    <property type="molecule type" value="Genomic_DNA"/>
</dbReference>
<evidence type="ECO:0000259" key="3">
    <source>
        <dbReference type="PROSITE" id="PS51000"/>
    </source>
</evidence>
<feature type="domain" description="HTH deoR-type" evidence="3">
    <location>
        <begin position="3"/>
        <end position="58"/>
    </location>
</feature>
<accession>A0A3G1KRW9</accession>
<keyword evidence="1" id="KW-0805">Transcription regulation</keyword>
<protein>
    <submittedName>
        <fullName evidence="4">Transcriptional regulator</fullName>
    </submittedName>
</protein>
<evidence type="ECO:0000313" key="4">
    <source>
        <dbReference type="EMBL" id="ATW24875.1"/>
    </source>
</evidence>
<dbReference type="PANTHER" id="PTHR30363">
    <property type="entry name" value="HTH-TYPE TRANSCRIPTIONAL REGULATOR SRLR-RELATED"/>
    <property type="match status" value="1"/>
</dbReference>
<gene>
    <name evidence="4" type="ORF">DCMF_08920</name>
</gene>
<proteinExistence type="predicted"/>
<dbReference type="AlphaFoldDB" id="A0A3G1KRW9"/>
<dbReference type="SMART" id="SM00420">
    <property type="entry name" value="HTH_DEOR"/>
    <property type="match status" value="1"/>
</dbReference>
<dbReference type="InterPro" id="IPR036388">
    <property type="entry name" value="WH-like_DNA-bd_sf"/>
</dbReference>
<dbReference type="InterPro" id="IPR036390">
    <property type="entry name" value="WH_DNA-bd_sf"/>
</dbReference>
<reference evidence="4 5" key="1">
    <citation type="submission" date="2016-10" db="EMBL/GenBank/DDBJ databases">
        <title>Complete Genome Sequence of Peptococcaceae strain DCMF.</title>
        <authorList>
            <person name="Edwards R.J."/>
            <person name="Holland S.I."/>
            <person name="Deshpande N.P."/>
            <person name="Wong Y.K."/>
            <person name="Ertan H."/>
            <person name="Manefield M."/>
            <person name="Russell T.L."/>
            <person name="Lee M.J."/>
        </authorList>
    </citation>
    <scope>NUCLEOTIDE SEQUENCE [LARGE SCALE GENOMIC DNA]</scope>
    <source>
        <strain evidence="4 5">DCMF</strain>
    </source>
</reference>
<dbReference type="PANTHER" id="PTHR30363:SF44">
    <property type="entry name" value="AGA OPERON TRANSCRIPTIONAL REPRESSOR-RELATED"/>
    <property type="match status" value="1"/>
</dbReference>
<dbReference type="RefSeq" id="WP_148134109.1">
    <property type="nucleotide sequence ID" value="NZ_CP017634.1"/>
</dbReference>
<dbReference type="GO" id="GO:0003700">
    <property type="term" value="F:DNA-binding transcription factor activity"/>
    <property type="evidence" value="ECO:0007669"/>
    <property type="project" value="InterPro"/>
</dbReference>
<dbReference type="KEGG" id="fwa:DCMF_08920"/>
<dbReference type="SUPFAM" id="SSF46785">
    <property type="entry name" value="Winged helix' DNA-binding domain"/>
    <property type="match status" value="1"/>
</dbReference>
<keyword evidence="5" id="KW-1185">Reference proteome</keyword>
<dbReference type="InterPro" id="IPR050313">
    <property type="entry name" value="Carb_Metab_HTH_regulators"/>
</dbReference>
<name>A0A3G1KRW9_FORW1</name>
<evidence type="ECO:0000256" key="1">
    <source>
        <dbReference type="ARBA" id="ARBA00023015"/>
    </source>
</evidence>
<dbReference type="PRINTS" id="PR00037">
    <property type="entry name" value="HTHLACR"/>
</dbReference>
<dbReference type="Pfam" id="PF00455">
    <property type="entry name" value="DeoRC"/>
    <property type="match status" value="1"/>
</dbReference>
<dbReference type="OrthoDB" id="9797223at2"/>
<evidence type="ECO:0000313" key="5">
    <source>
        <dbReference type="Proteomes" id="UP000323521"/>
    </source>
</evidence>
<sequence>MYQIERHERMLEYINEHKKATVDELSQYFGTSKVTIRSDINELAKQGLVIKTHGGVLSIADRLNFEIPYHSKFRLNIDAKAKIGTLAATMIKDNDVIILDAGSTTFEIIKKIKSKNITVITNDVKIGFEAARMSNINLIMTGGELEKSVYTLIGTDTEEFLRKIKVNKVFLGCDALDVDFGLSNTIIREVGVKKLMIAAANHVILVTDSSKFNKRVFVKICDLDCIHSLITDQIDHNTREALEAKGIAIYITG</sequence>
<keyword evidence="2" id="KW-0804">Transcription</keyword>
<dbReference type="SMART" id="SM01134">
    <property type="entry name" value="DeoRC"/>
    <property type="match status" value="1"/>
</dbReference>
<dbReference type="InterPro" id="IPR014036">
    <property type="entry name" value="DeoR-like_C"/>
</dbReference>
<organism evidence="4 5">
    <name type="scientific">Formimonas warabiya</name>
    <dbReference type="NCBI Taxonomy" id="1761012"/>
    <lineage>
        <taxon>Bacteria</taxon>
        <taxon>Bacillati</taxon>
        <taxon>Bacillota</taxon>
        <taxon>Clostridia</taxon>
        <taxon>Eubacteriales</taxon>
        <taxon>Peptococcaceae</taxon>
        <taxon>Candidatus Formimonas</taxon>
    </lineage>
</organism>
<dbReference type="Proteomes" id="UP000323521">
    <property type="component" value="Chromosome"/>
</dbReference>
<evidence type="ECO:0000256" key="2">
    <source>
        <dbReference type="ARBA" id="ARBA00023163"/>
    </source>
</evidence>